<dbReference type="SUPFAM" id="SSF48452">
    <property type="entry name" value="TPR-like"/>
    <property type="match status" value="1"/>
</dbReference>
<evidence type="ECO:0000259" key="2">
    <source>
        <dbReference type="Pfam" id="PF10020"/>
    </source>
</evidence>
<dbReference type="GeneID" id="77466567"/>
<dbReference type="Gene3D" id="1.25.40.10">
    <property type="entry name" value="Tetratricopeptide repeat domain"/>
    <property type="match status" value="1"/>
</dbReference>
<dbReference type="InterPro" id="IPR011990">
    <property type="entry name" value="TPR-like_helical_dom_sf"/>
</dbReference>
<protein>
    <submittedName>
        <fullName evidence="3">DUF2262 domain-containing protein</fullName>
    </submittedName>
</protein>
<name>A0ABM6U0R9_FUSVA</name>
<dbReference type="PROSITE" id="PS50005">
    <property type="entry name" value="TPR"/>
    <property type="match status" value="1"/>
</dbReference>
<reference evidence="4" key="1">
    <citation type="journal article" date="2018" name="MSphere">
        <title>Fusobacterium Genomics Using MinION and Illumina Sequencing Enables Genome Completion and Correction.</title>
        <authorList>
            <person name="Todd S.M."/>
            <person name="Settlage R.E."/>
            <person name="Lahmers K.K."/>
            <person name="Slade D.J."/>
        </authorList>
    </citation>
    <scope>NUCLEOTIDE SEQUENCE [LARGE SCALE GENOMIC DNA]</scope>
    <source>
        <strain evidence="4">ATCC 27725</strain>
    </source>
</reference>
<accession>A0ABM6U0R9</accession>
<sequence>MEKRLKIEFEALIEKEEYSKIIKKIKSIPSEDRDYEINSYMARAFSGERKFDSALKVLFSIEKEGISDPLWNYRVGFAYYSLEEFEKAQKYTKQSLELDSNDRWTIMLLRVLNKKLNIYEGTKTWNDLKTIDFKKSDVFTVEALFSIWKNDLADLYIDTEDNFTIDSFLPQIKNKLKWIEDNSQIIEKVLIDDGMLELAEDWASSAEEAEDEEQECYIMEDGEKVFFPISEKDFTDSLYVESITMNIKNNEISLEIFFCCCPDYFAGHCIIVEVNKEGNITNQSLAG</sequence>
<dbReference type="InterPro" id="IPR019260">
    <property type="entry name" value="DUF2262"/>
</dbReference>
<keyword evidence="1" id="KW-0802">TPR repeat</keyword>
<dbReference type="Pfam" id="PF10020">
    <property type="entry name" value="DUF2262"/>
    <property type="match status" value="1"/>
</dbReference>
<gene>
    <name evidence="3" type="ORF">C4N18_01090</name>
</gene>
<organism evidence="3 4">
    <name type="scientific">Fusobacterium varium ATCC 27725</name>
    <dbReference type="NCBI Taxonomy" id="469618"/>
    <lineage>
        <taxon>Bacteria</taxon>
        <taxon>Fusobacteriati</taxon>
        <taxon>Fusobacteriota</taxon>
        <taxon>Fusobacteriia</taxon>
        <taxon>Fusobacteriales</taxon>
        <taxon>Fusobacteriaceae</taxon>
        <taxon>Fusobacterium</taxon>
    </lineage>
</organism>
<keyword evidence="4" id="KW-1185">Reference proteome</keyword>
<proteinExistence type="predicted"/>
<feature type="repeat" description="TPR" evidence="1">
    <location>
        <begin position="69"/>
        <end position="102"/>
    </location>
</feature>
<dbReference type="EMBL" id="CP028103">
    <property type="protein sequence ID" value="AVQ29885.1"/>
    <property type="molecule type" value="Genomic_DNA"/>
</dbReference>
<feature type="domain" description="DUF2262" evidence="2">
    <location>
        <begin position="147"/>
        <end position="284"/>
    </location>
</feature>
<evidence type="ECO:0000313" key="3">
    <source>
        <dbReference type="EMBL" id="AVQ29885.1"/>
    </source>
</evidence>
<dbReference type="RefSeq" id="WP_005952187.1">
    <property type="nucleotide sequence ID" value="NZ_CP028103.1"/>
</dbReference>
<evidence type="ECO:0000313" key="4">
    <source>
        <dbReference type="Proteomes" id="UP000241238"/>
    </source>
</evidence>
<dbReference type="Proteomes" id="UP000241238">
    <property type="component" value="Chromosome"/>
</dbReference>
<dbReference type="InterPro" id="IPR019734">
    <property type="entry name" value="TPR_rpt"/>
</dbReference>
<evidence type="ECO:0000256" key="1">
    <source>
        <dbReference type="PROSITE-ProRule" id="PRU00339"/>
    </source>
</evidence>